<dbReference type="RefSeq" id="WP_115543233.1">
    <property type="nucleotide sequence ID" value="NZ_NXLQ01000013.1"/>
</dbReference>
<feature type="domain" description="Glycosyltransferase 2-like" evidence="1">
    <location>
        <begin position="12"/>
        <end position="151"/>
    </location>
</feature>
<name>A0A3D8IL40_9HELI</name>
<dbReference type="Gene3D" id="3.90.550.10">
    <property type="entry name" value="Spore Coat Polysaccharide Biosynthesis Protein SpsA, Chain A"/>
    <property type="match status" value="1"/>
</dbReference>
<organism evidence="2 3">
    <name type="scientific">Helicobacter didelphidarum</name>
    <dbReference type="NCBI Taxonomy" id="2040648"/>
    <lineage>
        <taxon>Bacteria</taxon>
        <taxon>Pseudomonadati</taxon>
        <taxon>Campylobacterota</taxon>
        <taxon>Epsilonproteobacteria</taxon>
        <taxon>Campylobacterales</taxon>
        <taxon>Helicobacteraceae</taxon>
        <taxon>Helicobacter</taxon>
    </lineage>
</organism>
<dbReference type="InterPro" id="IPR029044">
    <property type="entry name" value="Nucleotide-diphossugar_trans"/>
</dbReference>
<dbReference type="Pfam" id="PF00535">
    <property type="entry name" value="Glycos_transf_2"/>
    <property type="match status" value="1"/>
</dbReference>
<evidence type="ECO:0000313" key="3">
    <source>
        <dbReference type="Proteomes" id="UP000256379"/>
    </source>
</evidence>
<reference evidence="2 3" key="1">
    <citation type="submission" date="2018-04" db="EMBL/GenBank/DDBJ databases">
        <title>Novel Campyloabacter and Helicobacter Species and Strains.</title>
        <authorList>
            <person name="Mannion A.J."/>
            <person name="Shen Z."/>
            <person name="Fox J.G."/>
        </authorList>
    </citation>
    <scope>NUCLEOTIDE SEQUENCE [LARGE SCALE GENOMIC DNA]</scope>
    <source>
        <strain evidence="2 3">MIT 17-337</strain>
    </source>
</reference>
<dbReference type="CDD" id="cd00761">
    <property type="entry name" value="Glyco_tranf_GTA_type"/>
    <property type="match status" value="1"/>
</dbReference>
<proteinExistence type="predicted"/>
<dbReference type="OrthoDB" id="5372349at2"/>
<dbReference type="PANTHER" id="PTHR22916:SF3">
    <property type="entry name" value="UDP-GLCNAC:BETAGAL BETA-1,3-N-ACETYLGLUCOSAMINYLTRANSFERASE-LIKE PROTEIN 1"/>
    <property type="match status" value="1"/>
</dbReference>
<keyword evidence="3" id="KW-1185">Reference proteome</keyword>
<protein>
    <submittedName>
        <fullName evidence="2">Glycosyltransferase family 2 protein</fullName>
    </submittedName>
</protein>
<dbReference type="SUPFAM" id="SSF53448">
    <property type="entry name" value="Nucleotide-diphospho-sugar transferases"/>
    <property type="match status" value="1"/>
</dbReference>
<comment type="caution">
    <text evidence="2">The sequence shown here is derived from an EMBL/GenBank/DDBJ whole genome shotgun (WGS) entry which is preliminary data.</text>
</comment>
<accession>A0A3D8IL40</accession>
<sequence>MSNKPNIKPLVSIIIPFYNVEKYLSQCLDSIINQTYKNLEIILINDGSSDKSGSIAKEYENLDKRIKVFEQKNMGAGATRNAGFVKSSGEYVLFFDSDDWLHSCDAIELLITRALQTHADIIIAQSRAYRDKDKNFEDMPHSLRMDLLPQKEAFNYTDFPKYIFNFCVGWAWDKLYKRDFIENHKIAFSEVASTNDLYFVFLSLFFANRISIVPQILFIKRIQLLHSIGATLYKNPLLFFEETMKLKKALLTGGGGGARPCSQKVYDFLLIFFVCFFSL</sequence>
<dbReference type="Proteomes" id="UP000256379">
    <property type="component" value="Unassembled WGS sequence"/>
</dbReference>
<gene>
    <name evidence="2" type="ORF">CQA53_06645</name>
</gene>
<dbReference type="AlphaFoldDB" id="A0A3D8IL40"/>
<dbReference type="InterPro" id="IPR001173">
    <property type="entry name" value="Glyco_trans_2-like"/>
</dbReference>
<keyword evidence="2" id="KW-0808">Transferase</keyword>
<evidence type="ECO:0000313" key="2">
    <source>
        <dbReference type="EMBL" id="RDU65344.1"/>
    </source>
</evidence>
<dbReference type="PANTHER" id="PTHR22916">
    <property type="entry name" value="GLYCOSYLTRANSFERASE"/>
    <property type="match status" value="1"/>
</dbReference>
<dbReference type="GO" id="GO:0016758">
    <property type="term" value="F:hexosyltransferase activity"/>
    <property type="evidence" value="ECO:0007669"/>
    <property type="project" value="UniProtKB-ARBA"/>
</dbReference>
<evidence type="ECO:0000259" key="1">
    <source>
        <dbReference type="Pfam" id="PF00535"/>
    </source>
</evidence>
<dbReference type="EMBL" id="NXLQ01000013">
    <property type="protein sequence ID" value="RDU65344.1"/>
    <property type="molecule type" value="Genomic_DNA"/>
</dbReference>